<comment type="catalytic activity">
    <reaction evidence="1">
        <text>Endotype eliminative cleavage of L-alpha-rhamnopyranosyl-(1-&gt;4)-alpha-D-galactopyranosyluronic acid bonds of rhamnogalacturonan I domains in ramified hairy regions of pectin leaving L-rhamnopyranose at the reducing end and 4-deoxy-4,5-unsaturated D-galactopyranosyluronic acid at the non-reducing end.</text>
        <dbReference type="EC" id="4.2.2.23"/>
    </reaction>
</comment>
<sequence length="534" mass="55225">MNPLPRARPAALSLAAAASTLFASAPALAAFGVTDAGGVLTVDSGAGLVFKVSKTNGDITSMKLNGGAELLGQTKGSHISSGLSAMPGYSVSGSTALITIPTSTLTHYLAVRSGENIVYMATHITAEPSVGELRWITRLNRSVFTGVPTESNHTGNTGAIESTDVVAMSDGTTRSKYYGNQRAKDLTLRGVTGSGVGVFMAYGNRESSSGGPFFRDIQFKTDTDVEVTNYMNSGHNQTEAFRMGLHGPYAMVVTTGATPAVPDMGWMSSLGLNGWVASGSRGKVVLNGLTGMDTAFTYTVGFANGTAQYWGTASSSGAASVAGMKPGSYTMTVYKGELAVHSEPVTVGSGGTTTLNTRAITADPSSQPVLWRVGQWDGTPLEFLNGQTLNVRHPSDSRNPSWGPVTYAVGSATNKFPGAIWKGVNGDTKITFNLTSAQLAARTVRVGISAAYANARPQISVNGWTSSVPAASTQPDSRSLTIGTYRGNNTVFTFSVPASAFVAGANTLTINVASGSGSTAYLSPGFAVDAIDLY</sequence>
<evidence type="ECO:0000259" key="11">
    <source>
        <dbReference type="Pfam" id="PF09284"/>
    </source>
</evidence>
<evidence type="ECO:0000256" key="2">
    <source>
        <dbReference type="ARBA" id="ARBA00004613"/>
    </source>
</evidence>
<evidence type="ECO:0000256" key="8">
    <source>
        <dbReference type="ARBA" id="ARBA00023239"/>
    </source>
</evidence>
<keyword evidence="9" id="KW-0961">Cell wall biogenesis/degradation</keyword>
<dbReference type="RefSeq" id="WP_394511811.1">
    <property type="nucleotide sequence ID" value="NZ_JBIGHX010000005.1"/>
</dbReference>
<keyword evidence="15" id="KW-1185">Reference proteome</keyword>
<dbReference type="InterPro" id="IPR029411">
    <property type="entry name" value="RG-lyase_III"/>
</dbReference>
<evidence type="ECO:0000256" key="6">
    <source>
        <dbReference type="ARBA" id="ARBA00022729"/>
    </source>
</evidence>
<reference evidence="14 15" key="1">
    <citation type="submission" date="2024-08" db="EMBL/GenBank/DDBJ databases">
        <authorList>
            <person name="Lu H."/>
        </authorList>
    </citation>
    <scope>NUCLEOTIDE SEQUENCE [LARGE SCALE GENOMIC DNA]</scope>
    <source>
        <strain evidence="14 15">DXS20W</strain>
    </source>
</reference>
<dbReference type="SUPFAM" id="SSF49785">
    <property type="entry name" value="Galactose-binding domain-like"/>
    <property type="match status" value="1"/>
</dbReference>
<evidence type="ECO:0000256" key="1">
    <source>
        <dbReference type="ARBA" id="ARBA00001324"/>
    </source>
</evidence>
<organism evidence="14 15">
    <name type="scientific">Pelomonas lactea</name>
    <dbReference type="NCBI Taxonomy" id="3299030"/>
    <lineage>
        <taxon>Bacteria</taxon>
        <taxon>Pseudomonadati</taxon>
        <taxon>Pseudomonadota</taxon>
        <taxon>Betaproteobacteria</taxon>
        <taxon>Burkholderiales</taxon>
        <taxon>Sphaerotilaceae</taxon>
        <taxon>Roseateles</taxon>
    </lineage>
</organism>
<dbReference type="SUPFAM" id="SSF49452">
    <property type="entry name" value="Starch-binding domain-like"/>
    <property type="match status" value="1"/>
</dbReference>
<dbReference type="InterPro" id="IPR013784">
    <property type="entry name" value="Carb-bd-like_fold"/>
</dbReference>
<keyword evidence="5" id="KW-0964">Secreted</keyword>
<keyword evidence="8 14" id="KW-0456">Lyase</keyword>
<dbReference type="Pfam" id="PF09284">
    <property type="entry name" value="RhgB_N"/>
    <property type="match status" value="1"/>
</dbReference>
<evidence type="ECO:0000259" key="12">
    <source>
        <dbReference type="Pfam" id="PF14683"/>
    </source>
</evidence>
<dbReference type="InterPro" id="IPR015364">
    <property type="entry name" value="RhgB_N"/>
</dbReference>
<dbReference type="InterPro" id="IPR008979">
    <property type="entry name" value="Galactose-bd-like_sf"/>
</dbReference>
<dbReference type="Pfam" id="PF14686">
    <property type="entry name" value="fn3_3"/>
    <property type="match status" value="1"/>
</dbReference>
<dbReference type="Gene3D" id="2.60.120.260">
    <property type="entry name" value="Galactose-binding domain-like"/>
    <property type="match status" value="1"/>
</dbReference>
<dbReference type="PANTHER" id="PTHR36574:SF1">
    <property type="entry name" value="RHAMNOGALACTURONATE LYASE-RELATED"/>
    <property type="match status" value="1"/>
</dbReference>
<evidence type="ECO:0000256" key="9">
    <source>
        <dbReference type="ARBA" id="ARBA00023316"/>
    </source>
</evidence>
<keyword evidence="7" id="KW-1015">Disulfide bond</keyword>
<dbReference type="InterPro" id="IPR014718">
    <property type="entry name" value="GH-type_carb-bd"/>
</dbReference>
<dbReference type="EC" id="4.2.2.23" evidence="4"/>
<evidence type="ECO:0000256" key="3">
    <source>
        <dbReference type="ARBA" id="ARBA00010418"/>
    </source>
</evidence>
<evidence type="ECO:0000256" key="10">
    <source>
        <dbReference type="SAM" id="SignalP"/>
    </source>
</evidence>
<evidence type="ECO:0000313" key="15">
    <source>
        <dbReference type="Proteomes" id="UP001606302"/>
    </source>
</evidence>
<dbReference type="InterPro" id="IPR029413">
    <property type="entry name" value="RG-lyase_II"/>
</dbReference>
<keyword evidence="6 10" id="KW-0732">Signal</keyword>
<comment type="similarity">
    <text evidence="3">Belongs to the polysaccharide lyase 4 family.</text>
</comment>
<evidence type="ECO:0000256" key="5">
    <source>
        <dbReference type="ARBA" id="ARBA00022525"/>
    </source>
</evidence>
<evidence type="ECO:0000313" key="14">
    <source>
        <dbReference type="EMBL" id="MFG6462968.1"/>
    </source>
</evidence>
<dbReference type="EMBL" id="JBIGHX010000005">
    <property type="protein sequence ID" value="MFG6462968.1"/>
    <property type="molecule type" value="Genomic_DNA"/>
</dbReference>
<proteinExistence type="inferred from homology"/>
<feature type="domain" description="Rhamnogalacturonan lyase" evidence="13">
    <location>
        <begin position="294"/>
        <end position="355"/>
    </location>
</feature>
<dbReference type="CDD" id="cd10320">
    <property type="entry name" value="RGL4_N"/>
    <property type="match status" value="1"/>
</dbReference>
<dbReference type="InterPro" id="IPR016590">
    <property type="entry name" value="Rhamnogalacturonase_B"/>
</dbReference>
<dbReference type="Pfam" id="PF14683">
    <property type="entry name" value="CBM-like"/>
    <property type="match status" value="1"/>
</dbReference>
<dbReference type="GO" id="GO:0016829">
    <property type="term" value="F:lyase activity"/>
    <property type="evidence" value="ECO:0007669"/>
    <property type="project" value="UniProtKB-KW"/>
</dbReference>
<dbReference type="Gene3D" id="2.70.98.10">
    <property type="match status" value="1"/>
</dbReference>
<accession>A0ABW7GM07</accession>
<dbReference type="CDD" id="cd10317">
    <property type="entry name" value="RGL4_C"/>
    <property type="match status" value="1"/>
</dbReference>
<evidence type="ECO:0000256" key="7">
    <source>
        <dbReference type="ARBA" id="ARBA00023157"/>
    </source>
</evidence>
<evidence type="ECO:0000259" key="13">
    <source>
        <dbReference type="Pfam" id="PF14686"/>
    </source>
</evidence>
<feature type="domain" description="Rhamnogalacturonase B N-terminal" evidence="11">
    <location>
        <begin position="31"/>
        <end position="274"/>
    </location>
</feature>
<dbReference type="InterPro" id="IPR011013">
    <property type="entry name" value="Gal_mutarotase_sf_dom"/>
</dbReference>
<feature type="chain" id="PRO_5046520272" description="rhamnogalacturonan endolyase" evidence="10">
    <location>
        <begin position="30"/>
        <end position="534"/>
    </location>
</feature>
<feature type="signal peptide" evidence="10">
    <location>
        <begin position="1"/>
        <end position="29"/>
    </location>
</feature>
<dbReference type="PANTHER" id="PTHR36574">
    <property type="entry name" value="RHAMNOGALACTURONATE LYASE-RELATED"/>
    <property type="match status" value="1"/>
</dbReference>
<comment type="caution">
    <text evidence="14">The sequence shown here is derived from an EMBL/GenBank/DDBJ whole genome shotgun (WGS) entry which is preliminary data.</text>
</comment>
<protein>
    <recommendedName>
        <fullName evidence="4">rhamnogalacturonan endolyase</fullName>
        <ecNumber evidence="4">4.2.2.23</ecNumber>
    </recommendedName>
</protein>
<dbReference type="SUPFAM" id="SSF74650">
    <property type="entry name" value="Galactose mutarotase-like"/>
    <property type="match status" value="1"/>
</dbReference>
<evidence type="ECO:0000256" key="4">
    <source>
        <dbReference type="ARBA" id="ARBA00012437"/>
    </source>
</evidence>
<feature type="domain" description="Rhamnogalacturonan lyase" evidence="12">
    <location>
        <begin position="370"/>
        <end position="533"/>
    </location>
</feature>
<gene>
    <name evidence="14" type="ORF">ACG04Q_15450</name>
</gene>
<comment type="subcellular location">
    <subcellularLocation>
        <location evidence="2">Secreted</location>
    </subcellularLocation>
</comment>
<dbReference type="Gene3D" id="2.60.40.1120">
    <property type="entry name" value="Carboxypeptidase-like, regulatory domain"/>
    <property type="match status" value="1"/>
</dbReference>
<name>A0ABW7GM07_9BURK</name>
<dbReference type="Proteomes" id="UP001606302">
    <property type="component" value="Unassembled WGS sequence"/>
</dbReference>